<gene>
    <name evidence="1" type="ORF">GPECTOR_402g236</name>
</gene>
<evidence type="ECO:0000313" key="1">
    <source>
        <dbReference type="EMBL" id="KXZ41544.1"/>
    </source>
</evidence>
<reference evidence="2" key="1">
    <citation type="journal article" date="2016" name="Nat. Commun.">
        <title>The Gonium pectorale genome demonstrates co-option of cell cycle regulation during the evolution of multicellularity.</title>
        <authorList>
            <person name="Hanschen E.R."/>
            <person name="Marriage T.N."/>
            <person name="Ferris P.J."/>
            <person name="Hamaji T."/>
            <person name="Toyoda A."/>
            <person name="Fujiyama A."/>
            <person name="Neme R."/>
            <person name="Noguchi H."/>
            <person name="Minakuchi Y."/>
            <person name="Suzuki M."/>
            <person name="Kawai-Toyooka H."/>
            <person name="Smith D.R."/>
            <person name="Sparks H."/>
            <person name="Anderson J."/>
            <person name="Bakaric R."/>
            <person name="Luria V."/>
            <person name="Karger A."/>
            <person name="Kirschner M.W."/>
            <person name="Durand P.M."/>
            <person name="Michod R.E."/>
            <person name="Nozaki H."/>
            <person name="Olson B.J."/>
        </authorList>
    </citation>
    <scope>NUCLEOTIDE SEQUENCE [LARGE SCALE GENOMIC DNA]</scope>
    <source>
        <strain evidence="2">NIES-2863</strain>
    </source>
</reference>
<dbReference type="Proteomes" id="UP000075714">
    <property type="component" value="Unassembled WGS sequence"/>
</dbReference>
<dbReference type="OrthoDB" id="540955at2759"/>
<protein>
    <submittedName>
        <fullName evidence="1">Uncharacterized protein</fullName>
    </submittedName>
</protein>
<accession>A0A150FVB0</accession>
<comment type="caution">
    <text evidence="1">The sequence shown here is derived from an EMBL/GenBank/DDBJ whole genome shotgun (WGS) entry which is preliminary data.</text>
</comment>
<proteinExistence type="predicted"/>
<organism evidence="1 2">
    <name type="scientific">Gonium pectorale</name>
    <name type="common">Green alga</name>
    <dbReference type="NCBI Taxonomy" id="33097"/>
    <lineage>
        <taxon>Eukaryota</taxon>
        <taxon>Viridiplantae</taxon>
        <taxon>Chlorophyta</taxon>
        <taxon>core chlorophytes</taxon>
        <taxon>Chlorophyceae</taxon>
        <taxon>CS clade</taxon>
        <taxon>Chlamydomonadales</taxon>
        <taxon>Volvocaceae</taxon>
        <taxon>Gonium</taxon>
    </lineage>
</organism>
<keyword evidence="2" id="KW-1185">Reference proteome</keyword>
<dbReference type="EMBL" id="LSYV01000399">
    <property type="protein sequence ID" value="KXZ41544.1"/>
    <property type="molecule type" value="Genomic_DNA"/>
</dbReference>
<sequence length="129" mass="13825">MAEGAVEGGQLPVLEWAVEALGASVYDIQLAKTAAGRSDLETLRWLQQHGCPLDGMEVVKTAVVAGNDQLLKWGVDLLEPAVTSPALMDTVAASGSMERMAWLRERVCPLGRLRREVAQESVALAGGRR</sequence>
<evidence type="ECO:0000313" key="2">
    <source>
        <dbReference type="Proteomes" id="UP000075714"/>
    </source>
</evidence>
<name>A0A150FVB0_GONPE</name>
<dbReference type="AlphaFoldDB" id="A0A150FVB0"/>